<dbReference type="SUPFAM" id="SSF63380">
    <property type="entry name" value="Riboflavin synthase domain-like"/>
    <property type="match status" value="1"/>
</dbReference>
<proteinExistence type="inferred from homology"/>
<dbReference type="GO" id="GO:0006826">
    <property type="term" value="P:iron ion transport"/>
    <property type="evidence" value="ECO:0007669"/>
    <property type="project" value="UniProtKB-ARBA"/>
</dbReference>
<dbReference type="InterPro" id="IPR013121">
    <property type="entry name" value="Fe_red_NAD-bd_6"/>
</dbReference>
<dbReference type="OrthoDB" id="17725at2759"/>
<dbReference type="Pfam" id="PF08030">
    <property type="entry name" value="NAD_binding_6"/>
    <property type="match status" value="1"/>
</dbReference>
<dbReference type="SUPFAM" id="SSF52343">
    <property type="entry name" value="Ferredoxin reductase-like, C-terminal NADP-linked domain"/>
    <property type="match status" value="1"/>
</dbReference>
<keyword evidence="6 14" id="KW-0812">Transmembrane</keyword>
<keyword evidence="11 14" id="KW-0472">Membrane</keyword>
<dbReference type="SFLD" id="SFLDS00052">
    <property type="entry name" value="Ferric_Reductase_Domain"/>
    <property type="match status" value="1"/>
</dbReference>
<dbReference type="InterPro" id="IPR051410">
    <property type="entry name" value="Ferric/Cupric_Reductase"/>
</dbReference>
<keyword evidence="17" id="KW-1185">Reference proteome</keyword>
<evidence type="ECO:0000256" key="2">
    <source>
        <dbReference type="ARBA" id="ARBA00006278"/>
    </source>
</evidence>
<accession>A0A8H6Z1E3</accession>
<dbReference type="PANTHER" id="PTHR32361:SF9">
    <property type="entry name" value="FERRIC REDUCTASE TRANSMEMBRANE COMPONENT 3-RELATED"/>
    <property type="match status" value="1"/>
</dbReference>
<dbReference type="GO" id="GO:0052851">
    <property type="term" value="F:ferric-chelate reductase (NADPH) activity"/>
    <property type="evidence" value="ECO:0007669"/>
    <property type="project" value="UniProtKB-EC"/>
</dbReference>
<evidence type="ECO:0000313" key="17">
    <source>
        <dbReference type="Proteomes" id="UP000620124"/>
    </source>
</evidence>
<evidence type="ECO:0000256" key="1">
    <source>
        <dbReference type="ARBA" id="ARBA00004651"/>
    </source>
</evidence>
<dbReference type="EMBL" id="JACAZI010000002">
    <property type="protein sequence ID" value="KAF7369062.1"/>
    <property type="molecule type" value="Genomic_DNA"/>
</dbReference>
<keyword evidence="4" id="KW-0813">Transport</keyword>
<evidence type="ECO:0000256" key="12">
    <source>
        <dbReference type="ARBA" id="ARBA00023180"/>
    </source>
</evidence>
<feature type="transmembrane region" description="Helical" evidence="14">
    <location>
        <begin position="226"/>
        <end position="244"/>
    </location>
</feature>
<comment type="similarity">
    <text evidence="2">Belongs to the ferric reductase (FRE) family.</text>
</comment>
<keyword evidence="7" id="KW-0249">Electron transport</keyword>
<comment type="catalytic activity">
    <reaction evidence="13">
        <text>2 a Fe(II)-siderophore + NADP(+) + H(+) = 2 a Fe(III)-siderophore + NADPH</text>
        <dbReference type="Rhea" id="RHEA:28795"/>
        <dbReference type="Rhea" id="RHEA-COMP:11342"/>
        <dbReference type="Rhea" id="RHEA-COMP:11344"/>
        <dbReference type="ChEBI" id="CHEBI:15378"/>
        <dbReference type="ChEBI" id="CHEBI:29033"/>
        <dbReference type="ChEBI" id="CHEBI:29034"/>
        <dbReference type="ChEBI" id="CHEBI:57783"/>
        <dbReference type="ChEBI" id="CHEBI:58349"/>
        <dbReference type="EC" id="1.16.1.9"/>
    </reaction>
</comment>
<dbReference type="Pfam" id="PF01794">
    <property type="entry name" value="Ferric_reduct"/>
    <property type="match status" value="1"/>
</dbReference>
<evidence type="ECO:0000313" key="16">
    <source>
        <dbReference type="EMBL" id="KAF7369062.1"/>
    </source>
</evidence>
<dbReference type="InterPro" id="IPR017927">
    <property type="entry name" value="FAD-bd_FR_type"/>
</dbReference>
<feature type="transmembrane region" description="Helical" evidence="14">
    <location>
        <begin position="37"/>
        <end position="57"/>
    </location>
</feature>
<feature type="transmembrane region" description="Helical" evidence="14">
    <location>
        <begin position="289"/>
        <end position="309"/>
    </location>
</feature>
<dbReference type="CDD" id="cd06186">
    <property type="entry name" value="NOX_Duox_like_FAD_NADP"/>
    <property type="match status" value="1"/>
</dbReference>
<dbReference type="InterPro" id="IPR013112">
    <property type="entry name" value="FAD-bd_8"/>
</dbReference>
<comment type="subcellular location">
    <subcellularLocation>
        <location evidence="1">Cell membrane</location>
        <topology evidence="1">Multi-pass membrane protein</topology>
    </subcellularLocation>
</comment>
<dbReference type="InterPro" id="IPR017938">
    <property type="entry name" value="Riboflavin_synthase-like_b-brl"/>
</dbReference>
<protein>
    <recommendedName>
        <fullName evidence="3">ferric-chelate reductase (NADPH)</fullName>
        <ecNumber evidence="3">1.16.1.9</ecNumber>
    </recommendedName>
</protein>
<dbReference type="SFLD" id="SFLDG01168">
    <property type="entry name" value="Ferric_reductase_subgroup_(FRE"/>
    <property type="match status" value="1"/>
</dbReference>
<keyword evidence="5" id="KW-1003">Cell membrane</keyword>
<feature type="transmembrane region" description="Helical" evidence="14">
    <location>
        <begin position="188"/>
        <end position="214"/>
    </location>
</feature>
<evidence type="ECO:0000256" key="9">
    <source>
        <dbReference type="ARBA" id="ARBA00023002"/>
    </source>
</evidence>
<dbReference type="PANTHER" id="PTHR32361">
    <property type="entry name" value="FERRIC/CUPRIC REDUCTASE TRANSMEMBRANE COMPONENT"/>
    <property type="match status" value="1"/>
</dbReference>
<dbReference type="Pfam" id="PF08022">
    <property type="entry name" value="FAD_binding_8"/>
    <property type="match status" value="1"/>
</dbReference>
<dbReference type="GO" id="GO:0015677">
    <property type="term" value="P:copper ion import"/>
    <property type="evidence" value="ECO:0007669"/>
    <property type="project" value="TreeGrafter"/>
</dbReference>
<dbReference type="InterPro" id="IPR039261">
    <property type="entry name" value="FNR_nucleotide-bd"/>
</dbReference>
<evidence type="ECO:0000256" key="7">
    <source>
        <dbReference type="ARBA" id="ARBA00022982"/>
    </source>
</evidence>
<keyword evidence="8 14" id="KW-1133">Transmembrane helix</keyword>
<dbReference type="Gene3D" id="3.40.50.80">
    <property type="entry name" value="Nucleotide-binding domain of ferredoxin-NADP reductase (FNR) module"/>
    <property type="match status" value="1"/>
</dbReference>
<dbReference type="Proteomes" id="UP000620124">
    <property type="component" value="Unassembled WGS sequence"/>
</dbReference>
<gene>
    <name evidence="16" type="ORF">MVEN_00233000</name>
</gene>
<evidence type="ECO:0000256" key="8">
    <source>
        <dbReference type="ARBA" id="ARBA00022989"/>
    </source>
</evidence>
<dbReference type="InterPro" id="IPR013130">
    <property type="entry name" value="Fe3_Rdtase_TM_dom"/>
</dbReference>
<feature type="transmembrane region" description="Helical" evidence="14">
    <location>
        <begin position="157"/>
        <end position="176"/>
    </location>
</feature>
<feature type="domain" description="FAD-binding FR-type" evidence="15">
    <location>
        <begin position="329"/>
        <end position="444"/>
    </location>
</feature>
<dbReference type="EC" id="1.16.1.9" evidence="3"/>
<evidence type="ECO:0000256" key="3">
    <source>
        <dbReference type="ARBA" id="ARBA00012668"/>
    </source>
</evidence>
<evidence type="ECO:0000256" key="13">
    <source>
        <dbReference type="ARBA" id="ARBA00048483"/>
    </source>
</evidence>
<evidence type="ECO:0000256" key="4">
    <source>
        <dbReference type="ARBA" id="ARBA00022448"/>
    </source>
</evidence>
<evidence type="ECO:0000256" key="14">
    <source>
        <dbReference type="SAM" id="Phobius"/>
    </source>
</evidence>
<keyword evidence="10" id="KW-0406">Ion transport</keyword>
<name>A0A8H6Z1E3_9AGAR</name>
<evidence type="ECO:0000256" key="6">
    <source>
        <dbReference type="ARBA" id="ARBA00022692"/>
    </source>
</evidence>
<dbReference type="GO" id="GO:0006879">
    <property type="term" value="P:intracellular iron ion homeostasis"/>
    <property type="evidence" value="ECO:0007669"/>
    <property type="project" value="TreeGrafter"/>
</dbReference>
<sequence>MSANGTAAAGTTGAAPGGVAPPAGPAPAGARLDVGVLVYRTVIVLLALVALVVSIRLPRAFARLWRVSEWTRGHFLGYAAYTGPSQFPYTGSAAPTTIDLSEGVGSSQDSHTYEAKFDVSSRMETPGSYPPRVEFTPSFLRPVVSVLRTRVAPGFSAAQMVVCAGWLGVVLYPAIYRSAGPFTDINRYGFIAISQVPFIFALGTKNNVLGIFLGMGYEKLNFLHRFVARLAIISAHLHGLGYIYKWCLANNFMQEIAQPKNYFGLLLLLSFDCLLLTSLAFVRKNAYNLFFYSHVVFFHAVLICGFNHYPQLTPYLFATGAIYGIDKLMRMAKTRVKTATIRPIPQLGVTRIEIPDLNKGWRAGQHVRIQVFSSAMGIFGWAQVHPFTIASESNSKEGLVLMCKKTGTWTQKLFAAASKSQAEWDVGRNIRVVVEGPYGGPGFTMFNSFSAAMFIVGGSGITFALSAIQELIQQDSKGESRVRVIELIWIVQDASSLMPLIPQFSAMIHQSTNAHLNISVHYTKAVMGEIRFTGLQPGVTLTPGRPGLIAAIEGTVSYTTSIGGGNADVHSGLIVGVCGPVALADDVSKAVGLVDPAKRDEIGGIEIHEEAFGW</sequence>
<comment type="caution">
    <text evidence="16">The sequence shown here is derived from an EMBL/GenBank/DDBJ whole genome shotgun (WGS) entry which is preliminary data.</text>
</comment>
<dbReference type="PROSITE" id="PS51384">
    <property type="entry name" value="FAD_FR"/>
    <property type="match status" value="1"/>
</dbReference>
<dbReference type="AlphaFoldDB" id="A0A8H6Z1E3"/>
<evidence type="ECO:0000259" key="15">
    <source>
        <dbReference type="PROSITE" id="PS51384"/>
    </source>
</evidence>
<dbReference type="GO" id="GO:0005886">
    <property type="term" value="C:plasma membrane"/>
    <property type="evidence" value="ECO:0007669"/>
    <property type="project" value="UniProtKB-SubCell"/>
</dbReference>
<keyword evidence="9" id="KW-0560">Oxidoreductase</keyword>
<evidence type="ECO:0000256" key="11">
    <source>
        <dbReference type="ARBA" id="ARBA00023136"/>
    </source>
</evidence>
<evidence type="ECO:0000256" key="5">
    <source>
        <dbReference type="ARBA" id="ARBA00022475"/>
    </source>
</evidence>
<feature type="transmembrane region" description="Helical" evidence="14">
    <location>
        <begin position="264"/>
        <end position="282"/>
    </location>
</feature>
<keyword evidence="12" id="KW-0325">Glycoprotein</keyword>
<organism evidence="16 17">
    <name type="scientific">Mycena venus</name>
    <dbReference type="NCBI Taxonomy" id="2733690"/>
    <lineage>
        <taxon>Eukaryota</taxon>
        <taxon>Fungi</taxon>
        <taxon>Dikarya</taxon>
        <taxon>Basidiomycota</taxon>
        <taxon>Agaricomycotina</taxon>
        <taxon>Agaricomycetes</taxon>
        <taxon>Agaricomycetidae</taxon>
        <taxon>Agaricales</taxon>
        <taxon>Marasmiineae</taxon>
        <taxon>Mycenaceae</taxon>
        <taxon>Mycena</taxon>
    </lineage>
</organism>
<reference evidence="16" key="1">
    <citation type="submission" date="2020-05" db="EMBL/GenBank/DDBJ databases">
        <title>Mycena genomes resolve the evolution of fungal bioluminescence.</title>
        <authorList>
            <person name="Tsai I.J."/>
        </authorList>
    </citation>
    <scope>NUCLEOTIDE SEQUENCE</scope>
    <source>
        <strain evidence="16">CCC161011</strain>
    </source>
</reference>
<evidence type="ECO:0000256" key="10">
    <source>
        <dbReference type="ARBA" id="ARBA00023065"/>
    </source>
</evidence>